<organism evidence="2 3">
    <name type="scientific">Blautia wexlerae</name>
    <dbReference type="NCBI Taxonomy" id="418240"/>
    <lineage>
        <taxon>Bacteria</taxon>
        <taxon>Bacillati</taxon>
        <taxon>Bacillota</taxon>
        <taxon>Clostridia</taxon>
        <taxon>Lachnospirales</taxon>
        <taxon>Lachnospiraceae</taxon>
        <taxon>Blautia</taxon>
    </lineage>
</organism>
<dbReference type="Proteomes" id="UP000477156">
    <property type="component" value="Unassembled WGS sequence"/>
</dbReference>
<feature type="domain" description="CinA C-terminal" evidence="1">
    <location>
        <begin position="25"/>
        <end position="175"/>
    </location>
</feature>
<comment type="caution">
    <text evidence="2">The sequence shown here is derived from an EMBL/GenBank/DDBJ whole genome shotgun (WGS) entry which is preliminary data.</text>
</comment>
<dbReference type="SUPFAM" id="SSF142433">
    <property type="entry name" value="CinA-like"/>
    <property type="match status" value="1"/>
</dbReference>
<proteinExistence type="predicted"/>
<dbReference type="InterPro" id="IPR036653">
    <property type="entry name" value="CinA-like_C"/>
</dbReference>
<evidence type="ECO:0000313" key="3">
    <source>
        <dbReference type="Proteomes" id="UP000477156"/>
    </source>
</evidence>
<sequence length="182" mass="19395">MFCPCRIRKKALNMASEKEASEESALEETVVGLLKKKKMTLSLAESCTGGAVAADIVNVPGASEVFMCGYVTYTNRAKRKCLGVKKSTLKKEGAVSAKCAGQMAKGGAKAAKTDVCLSVTGLAGPGGGTEETPVGTVFMGCYCAGKTTVREFHFEGDRKSIRDQAVDQALTFICDRLRKYDR</sequence>
<dbReference type="InterPro" id="IPR008136">
    <property type="entry name" value="CinA_C"/>
</dbReference>
<dbReference type="GO" id="GO:0016787">
    <property type="term" value="F:hydrolase activity"/>
    <property type="evidence" value="ECO:0007669"/>
    <property type="project" value="UniProtKB-KW"/>
</dbReference>
<protein>
    <submittedName>
        <fullName evidence="2">Nicotinamide-nucleotide amidohydrolase family protein</fullName>
    </submittedName>
</protein>
<dbReference type="Gene3D" id="3.90.950.20">
    <property type="entry name" value="CinA-like"/>
    <property type="match status" value="1"/>
</dbReference>
<dbReference type="EMBL" id="WWVF01000029">
    <property type="protein sequence ID" value="MZS90127.1"/>
    <property type="molecule type" value="Genomic_DNA"/>
</dbReference>
<accession>A0A6L8XW15</accession>
<dbReference type="NCBIfam" id="TIGR00199">
    <property type="entry name" value="PncC_domain"/>
    <property type="match status" value="1"/>
</dbReference>
<dbReference type="Pfam" id="PF02464">
    <property type="entry name" value="CinA"/>
    <property type="match status" value="1"/>
</dbReference>
<evidence type="ECO:0000313" key="2">
    <source>
        <dbReference type="EMBL" id="MZS90127.1"/>
    </source>
</evidence>
<evidence type="ECO:0000259" key="1">
    <source>
        <dbReference type="Pfam" id="PF02464"/>
    </source>
</evidence>
<dbReference type="AlphaFoldDB" id="A0A6L8XW15"/>
<name>A0A6L8XW15_9FIRM</name>
<gene>
    <name evidence="2" type="ORF">GT712_13850</name>
</gene>
<reference evidence="2 3" key="1">
    <citation type="journal article" date="2019" name="Nat. Med.">
        <title>A library of human gut bacterial isolates paired with longitudinal multiomics data enables mechanistic microbiome research.</title>
        <authorList>
            <person name="Poyet M."/>
            <person name="Groussin M."/>
            <person name="Gibbons S.M."/>
            <person name="Avila-Pacheco J."/>
            <person name="Jiang X."/>
            <person name="Kearney S.M."/>
            <person name="Perrotta A.R."/>
            <person name="Berdy B."/>
            <person name="Zhao S."/>
            <person name="Lieberman T.D."/>
            <person name="Swanson P.K."/>
            <person name="Smith M."/>
            <person name="Roesemann S."/>
            <person name="Alexander J.E."/>
            <person name="Rich S.A."/>
            <person name="Livny J."/>
            <person name="Vlamakis H."/>
            <person name="Clish C."/>
            <person name="Bullock K."/>
            <person name="Deik A."/>
            <person name="Scott J."/>
            <person name="Pierce K.A."/>
            <person name="Xavier R.J."/>
            <person name="Alm E.J."/>
        </authorList>
    </citation>
    <scope>NUCLEOTIDE SEQUENCE [LARGE SCALE GENOMIC DNA]</scope>
    <source>
        <strain evidence="2 3">BIOML-A12</strain>
    </source>
</reference>
<keyword evidence="2" id="KW-0378">Hydrolase</keyword>